<evidence type="ECO:0000256" key="4">
    <source>
        <dbReference type="ARBA" id="ARBA00022448"/>
    </source>
</evidence>
<dbReference type="InterPro" id="IPR050693">
    <property type="entry name" value="Hsp70_NEF-Inhibitors"/>
</dbReference>
<evidence type="ECO:0000256" key="6">
    <source>
        <dbReference type="ARBA" id="ARBA00022824"/>
    </source>
</evidence>
<evidence type="ECO:0000256" key="2">
    <source>
        <dbReference type="ARBA" id="ARBA00010588"/>
    </source>
</evidence>
<evidence type="ECO:0000256" key="9">
    <source>
        <dbReference type="ARBA" id="ARBA00023180"/>
    </source>
</evidence>
<keyword evidence="7" id="KW-0653">Protein transport</keyword>
<dbReference type="EMBL" id="JH815990">
    <property type="protein sequence ID" value="EKC22225.1"/>
    <property type="molecule type" value="Genomic_DNA"/>
</dbReference>
<protein>
    <recommendedName>
        <fullName evidence="3">Nucleotide exchange factor SIL1</fullName>
    </recommendedName>
</protein>
<dbReference type="PANTHER" id="PTHR19316">
    <property type="entry name" value="PROTEIN FOLDING REGULATOR"/>
    <property type="match status" value="1"/>
</dbReference>
<sequence length="337" mass="38096">MEEVKKKYKSYDELKKDLEGLQMNIKTDRETVLELTSMLNSSSLDTTERVDVMETLLDYLHQIDNAILFCDIGGMKLVIKNLNDSNAEMRSISSAILATSLQNNPKVKVYCIKEGVLHHFVRALSTEAELPVKKKLLFALSAMVRNFPYAQTKFGELGGFSVLAKLFTLPGTLEEATKLSERTLTLVVDLLDEHQSVTKDNKHHSSEELLTQYQNFPLLEHLLQNGFCEIVGNLLENIPQREFENGTIVSGKTEQGRHLHDPAILIGYGTNRNCEELPSEGHRSNALVCMTSSCWQHWQKCITSDGDVWEGRACVKQPPLHALMRTRLGRQLPIRTV</sequence>
<evidence type="ECO:0000256" key="7">
    <source>
        <dbReference type="ARBA" id="ARBA00022927"/>
    </source>
</evidence>
<dbReference type="AlphaFoldDB" id="K1Q074"/>
<dbReference type="InterPro" id="IPR016024">
    <property type="entry name" value="ARM-type_fold"/>
</dbReference>
<keyword evidence="6" id="KW-0256">Endoplasmic reticulum</keyword>
<dbReference type="Gene3D" id="1.25.10.10">
    <property type="entry name" value="Leucine-rich Repeat Variant"/>
    <property type="match status" value="1"/>
</dbReference>
<proteinExistence type="inferred from homology"/>
<name>K1Q074_MAGGI</name>
<keyword evidence="5" id="KW-0732">Signal</keyword>
<evidence type="ECO:0000256" key="1">
    <source>
        <dbReference type="ARBA" id="ARBA00004319"/>
    </source>
</evidence>
<dbReference type="GO" id="GO:0005788">
    <property type="term" value="C:endoplasmic reticulum lumen"/>
    <property type="evidence" value="ECO:0007669"/>
    <property type="project" value="UniProtKB-SubCell"/>
</dbReference>
<comment type="similarity">
    <text evidence="2">Belongs to the SIL1 family.</text>
</comment>
<keyword evidence="4" id="KW-0813">Transport</keyword>
<dbReference type="InterPro" id="IPR011989">
    <property type="entry name" value="ARM-like"/>
</dbReference>
<dbReference type="GO" id="GO:0000774">
    <property type="term" value="F:adenyl-nucleotide exchange factor activity"/>
    <property type="evidence" value="ECO:0007669"/>
    <property type="project" value="TreeGrafter"/>
</dbReference>
<evidence type="ECO:0000256" key="8">
    <source>
        <dbReference type="ARBA" id="ARBA00023010"/>
    </source>
</evidence>
<dbReference type="FunCoup" id="K1Q074">
    <property type="interactions" value="580"/>
</dbReference>
<evidence type="ECO:0000313" key="10">
    <source>
        <dbReference type="EMBL" id="EKC22225.1"/>
    </source>
</evidence>
<reference evidence="10" key="1">
    <citation type="journal article" date="2012" name="Nature">
        <title>The oyster genome reveals stress adaptation and complexity of shell formation.</title>
        <authorList>
            <person name="Zhang G."/>
            <person name="Fang X."/>
            <person name="Guo X."/>
            <person name="Li L."/>
            <person name="Luo R."/>
            <person name="Xu F."/>
            <person name="Yang P."/>
            <person name="Zhang L."/>
            <person name="Wang X."/>
            <person name="Qi H."/>
            <person name="Xiong Z."/>
            <person name="Que H."/>
            <person name="Xie Y."/>
            <person name="Holland P.W."/>
            <person name="Paps J."/>
            <person name="Zhu Y."/>
            <person name="Wu F."/>
            <person name="Chen Y."/>
            <person name="Wang J."/>
            <person name="Peng C."/>
            <person name="Meng J."/>
            <person name="Yang L."/>
            <person name="Liu J."/>
            <person name="Wen B."/>
            <person name="Zhang N."/>
            <person name="Huang Z."/>
            <person name="Zhu Q."/>
            <person name="Feng Y."/>
            <person name="Mount A."/>
            <person name="Hedgecock D."/>
            <person name="Xu Z."/>
            <person name="Liu Y."/>
            <person name="Domazet-Loso T."/>
            <person name="Du Y."/>
            <person name="Sun X."/>
            <person name="Zhang S."/>
            <person name="Liu B."/>
            <person name="Cheng P."/>
            <person name="Jiang X."/>
            <person name="Li J."/>
            <person name="Fan D."/>
            <person name="Wang W."/>
            <person name="Fu W."/>
            <person name="Wang T."/>
            <person name="Wang B."/>
            <person name="Zhang J."/>
            <person name="Peng Z."/>
            <person name="Li Y."/>
            <person name="Li N."/>
            <person name="Wang J."/>
            <person name="Chen M."/>
            <person name="He Y."/>
            <person name="Tan F."/>
            <person name="Song X."/>
            <person name="Zheng Q."/>
            <person name="Huang R."/>
            <person name="Yang H."/>
            <person name="Du X."/>
            <person name="Chen L."/>
            <person name="Yang M."/>
            <person name="Gaffney P.M."/>
            <person name="Wang S."/>
            <person name="Luo L."/>
            <person name="She Z."/>
            <person name="Ming Y."/>
            <person name="Huang W."/>
            <person name="Zhang S."/>
            <person name="Huang B."/>
            <person name="Zhang Y."/>
            <person name="Qu T."/>
            <person name="Ni P."/>
            <person name="Miao G."/>
            <person name="Wang J."/>
            <person name="Wang Q."/>
            <person name="Steinberg C.E."/>
            <person name="Wang H."/>
            <person name="Li N."/>
            <person name="Qian L."/>
            <person name="Zhang G."/>
            <person name="Li Y."/>
            <person name="Yang H."/>
            <person name="Liu X."/>
            <person name="Wang J."/>
            <person name="Yin Y."/>
            <person name="Wang J."/>
        </authorList>
    </citation>
    <scope>NUCLEOTIDE SEQUENCE [LARGE SCALE GENOMIC DNA]</scope>
    <source>
        <strain evidence="10">05x7-T-G4-1.051#20</strain>
    </source>
</reference>
<keyword evidence="9" id="KW-0325">Glycoprotein</keyword>
<gene>
    <name evidence="10" type="ORF">CGI_10002603</name>
</gene>
<dbReference type="InParanoid" id="K1Q074"/>
<dbReference type="SUPFAM" id="SSF48371">
    <property type="entry name" value="ARM repeat"/>
    <property type="match status" value="1"/>
</dbReference>
<dbReference type="PANTHER" id="PTHR19316:SF35">
    <property type="entry name" value="NUCLEOTIDE EXCHANGE FACTOR SIL1"/>
    <property type="match status" value="1"/>
</dbReference>
<organism evidence="10">
    <name type="scientific">Magallana gigas</name>
    <name type="common">Pacific oyster</name>
    <name type="synonym">Crassostrea gigas</name>
    <dbReference type="NCBI Taxonomy" id="29159"/>
    <lineage>
        <taxon>Eukaryota</taxon>
        <taxon>Metazoa</taxon>
        <taxon>Spiralia</taxon>
        <taxon>Lophotrochozoa</taxon>
        <taxon>Mollusca</taxon>
        <taxon>Bivalvia</taxon>
        <taxon>Autobranchia</taxon>
        <taxon>Pteriomorphia</taxon>
        <taxon>Ostreida</taxon>
        <taxon>Ostreoidea</taxon>
        <taxon>Ostreidae</taxon>
        <taxon>Magallana</taxon>
    </lineage>
</organism>
<comment type="subcellular location">
    <subcellularLocation>
        <location evidence="1">Endoplasmic reticulum lumen</location>
    </subcellularLocation>
</comment>
<evidence type="ECO:0000256" key="5">
    <source>
        <dbReference type="ARBA" id="ARBA00022729"/>
    </source>
</evidence>
<accession>K1Q074</accession>
<evidence type="ECO:0000256" key="3">
    <source>
        <dbReference type="ARBA" id="ARBA00015352"/>
    </source>
</evidence>
<dbReference type="GO" id="GO:0015031">
    <property type="term" value="P:protein transport"/>
    <property type="evidence" value="ECO:0007669"/>
    <property type="project" value="UniProtKB-KW"/>
</dbReference>
<keyword evidence="8" id="KW-0811">Translocation</keyword>
<dbReference type="HOGENOM" id="CLU_824526_0_0_1"/>